<dbReference type="EMBL" id="WYET01000004">
    <property type="protein sequence ID" value="NVN19056.1"/>
    <property type="molecule type" value="Genomic_DNA"/>
</dbReference>
<dbReference type="RefSeq" id="WP_176620680.1">
    <property type="nucleotide sequence ID" value="NZ_WYET01000004.1"/>
</dbReference>
<comment type="caution">
    <text evidence="1">The sequence shown here is derived from an EMBL/GenBank/DDBJ whole genome shotgun (WGS) entry which is preliminary data.</text>
</comment>
<keyword evidence="2" id="KW-1185">Reference proteome</keyword>
<evidence type="ECO:0000313" key="1">
    <source>
        <dbReference type="EMBL" id="NVN19056.1"/>
    </source>
</evidence>
<reference evidence="1 2" key="1">
    <citation type="submission" date="2020-01" db="EMBL/GenBank/DDBJ databases">
        <title>Draft Genome Analysis of Muricauda sp. HICW Isolated from coastal seawater of PR China.</title>
        <authorList>
            <person name="Chen M.-X."/>
        </authorList>
    </citation>
    <scope>NUCLEOTIDE SEQUENCE [LARGE SCALE GENOMIC DNA]</scope>
    <source>
        <strain evidence="1 2">HICW</strain>
    </source>
</reference>
<name>A0A850NIP1_9FLAO</name>
<dbReference type="Proteomes" id="UP000558089">
    <property type="component" value="Unassembled WGS sequence"/>
</dbReference>
<protein>
    <submittedName>
        <fullName evidence="1">Uncharacterized protein</fullName>
    </submittedName>
</protein>
<accession>A0A850NIP1</accession>
<proteinExistence type="predicted"/>
<gene>
    <name evidence="1" type="ORF">GUA46_11950</name>
</gene>
<organism evidence="1 2">
    <name type="scientific">Flagellimonas chongwuensis</name>
    <dbReference type="NCBI Taxonomy" id="2697365"/>
    <lineage>
        <taxon>Bacteria</taxon>
        <taxon>Pseudomonadati</taxon>
        <taxon>Bacteroidota</taxon>
        <taxon>Flavobacteriia</taxon>
        <taxon>Flavobacteriales</taxon>
        <taxon>Flavobacteriaceae</taxon>
        <taxon>Flagellimonas</taxon>
    </lineage>
</organism>
<dbReference type="AlphaFoldDB" id="A0A850NIP1"/>
<evidence type="ECO:0000313" key="2">
    <source>
        <dbReference type="Proteomes" id="UP000558089"/>
    </source>
</evidence>
<sequence length="195" mass="21657">MKSVQRNLIAVCILMISATGLTKEPSIDLTISTDSSSLLVESTASDSATQIRLLDAKEETIHRDEIVKGKHQKKYILKHLKAGTYYFKANNSDGAVTFTLELDANGIHQISRRTNTTSPNLRVSGQKVYLSLLNKDKSSIKVKICNSENKVIDSQVVRGELAVGRIYNFQSAYPGDYTVIVEDGTNEYRKTISVR</sequence>